<dbReference type="RefSeq" id="WP_113979923.1">
    <property type="nucleotide sequence ID" value="NZ_QMEY01000002.1"/>
</dbReference>
<protein>
    <recommendedName>
        <fullName evidence="2">YCII-related domain-containing protein</fullName>
    </recommendedName>
</protein>
<keyword evidence="4" id="KW-1185">Reference proteome</keyword>
<dbReference type="Proteomes" id="UP000253303">
    <property type="component" value="Unassembled WGS sequence"/>
</dbReference>
<evidence type="ECO:0000313" key="4">
    <source>
        <dbReference type="Proteomes" id="UP000253303"/>
    </source>
</evidence>
<accession>A0A366M4J8</accession>
<comment type="similarity">
    <text evidence="1">Belongs to the YciI family.</text>
</comment>
<sequence>MKYMIMTFGDASAWDTLGLGGTEATWSQEEVAAHFSAMSGFYADLAASGEMVTGFGLADPSHTMTVEIRDGRPVASDGPLAEAKEVLAGFGIIDVASHDRAVELAARFAAIVRSRVELRPIMEPGADDPGRKM</sequence>
<comment type="caution">
    <text evidence="3">The sequence shown here is derived from an EMBL/GenBank/DDBJ whole genome shotgun (WGS) entry which is preliminary data.</text>
</comment>
<dbReference type="Gene3D" id="3.30.70.1060">
    <property type="entry name" value="Dimeric alpha+beta barrel"/>
    <property type="match status" value="1"/>
</dbReference>
<dbReference type="Pfam" id="PF03795">
    <property type="entry name" value="YCII"/>
    <property type="match status" value="1"/>
</dbReference>
<reference evidence="3 4" key="1">
    <citation type="submission" date="2018-06" db="EMBL/GenBank/DDBJ databases">
        <title>Sphaerisporangium craniellae sp. nov., isolated from a marine sponge in the South China Sea.</title>
        <authorList>
            <person name="Li L."/>
        </authorList>
    </citation>
    <scope>NUCLEOTIDE SEQUENCE [LARGE SCALE GENOMIC DNA]</scope>
    <source>
        <strain evidence="3 4">LHW63015</strain>
    </source>
</reference>
<evidence type="ECO:0000313" key="3">
    <source>
        <dbReference type="EMBL" id="RBQ20967.1"/>
    </source>
</evidence>
<dbReference type="OrthoDB" id="668782at2"/>
<dbReference type="PANTHER" id="PTHR35174">
    <property type="entry name" value="BLL7171 PROTEIN-RELATED"/>
    <property type="match status" value="1"/>
</dbReference>
<name>A0A366M4J8_9ACTN</name>
<dbReference type="InterPro" id="IPR011008">
    <property type="entry name" value="Dimeric_a/b-barrel"/>
</dbReference>
<dbReference type="PANTHER" id="PTHR35174:SF3">
    <property type="entry name" value="BLL7171 PROTEIN"/>
    <property type="match status" value="1"/>
</dbReference>
<evidence type="ECO:0000256" key="1">
    <source>
        <dbReference type="ARBA" id="ARBA00007689"/>
    </source>
</evidence>
<dbReference type="InterPro" id="IPR005545">
    <property type="entry name" value="YCII"/>
</dbReference>
<organism evidence="3 4">
    <name type="scientific">Spongiactinospora rosea</name>
    <dbReference type="NCBI Taxonomy" id="2248750"/>
    <lineage>
        <taxon>Bacteria</taxon>
        <taxon>Bacillati</taxon>
        <taxon>Actinomycetota</taxon>
        <taxon>Actinomycetes</taxon>
        <taxon>Streptosporangiales</taxon>
        <taxon>Streptosporangiaceae</taxon>
        <taxon>Spongiactinospora</taxon>
    </lineage>
</organism>
<gene>
    <name evidence="3" type="ORF">DP939_07880</name>
</gene>
<evidence type="ECO:0000259" key="2">
    <source>
        <dbReference type="Pfam" id="PF03795"/>
    </source>
</evidence>
<feature type="domain" description="YCII-related" evidence="2">
    <location>
        <begin position="23"/>
        <end position="123"/>
    </location>
</feature>
<dbReference type="SUPFAM" id="SSF54909">
    <property type="entry name" value="Dimeric alpha+beta barrel"/>
    <property type="match status" value="1"/>
</dbReference>
<dbReference type="EMBL" id="QMEY01000002">
    <property type="protein sequence ID" value="RBQ20967.1"/>
    <property type="molecule type" value="Genomic_DNA"/>
</dbReference>
<proteinExistence type="inferred from homology"/>
<dbReference type="AlphaFoldDB" id="A0A366M4J8"/>